<dbReference type="SMART" id="SM00726">
    <property type="entry name" value="UIM"/>
    <property type="match status" value="2"/>
</dbReference>
<dbReference type="InterPro" id="IPR003903">
    <property type="entry name" value="UIM_dom"/>
</dbReference>
<evidence type="ECO:0000256" key="2">
    <source>
        <dbReference type="SAM" id="MobiDB-lite"/>
    </source>
</evidence>
<dbReference type="InterPro" id="IPR029071">
    <property type="entry name" value="Ubiquitin-like_domsf"/>
</dbReference>
<dbReference type="Proteomes" id="UP000187406">
    <property type="component" value="Unassembled WGS sequence"/>
</dbReference>
<dbReference type="InterPro" id="IPR001012">
    <property type="entry name" value="UBX_dom"/>
</dbReference>
<dbReference type="Pfam" id="PF02809">
    <property type="entry name" value="UIM"/>
    <property type="match status" value="2"/>
</dbReference>
<keyword evidence="5" id="KW-1185">Reference proteome</keyword>
<dbReference type="PROSITE" id="PS50033">
    <property type="entry name" value="UBX"/>
    <property type="match status" value="1"/>
</dbReference>
<evidence type="ECO:0000313" key="4">
    <source>
        <dbReference type="EMBL" id="GAV85587.1"/>
    </source>
</evidence>
<dbReference type="PANTHER" id="PTHR23322">
    <property type="entry name" value="FAS-ASSOCIATED PROTEIN"/>
    <property type="match status" value="1"/>
</dbReference>
<gene>
    <name evidence="4" type="ORF">CFOL_v3_29023</name>
</gene>
<evidence type="ECO:0000259" key="3">
    <source>
        <dbReference type="PROSITE" id="PS50033"/>
    </source>
</evidence>
<protein>
    <submittedName>
        <fullName evidence="4">UBX domain-containing protein/UIM domain-containing protein</fullName>
    </submittedName>
</protein>
<dbReference type="SMART" id="SM00166">
    <property type="entry name" value="UBX"/>
    <property type="match status" value="1"/>
</dbReference>
<comment type="caution">
    <text evidence="4">The sequence shown here is derived from an EMBL/GenBank/DDBJ whole genome shotgun (WGS) entry which is preliminary data.</text>
</comment>
<dbReference type="CDD" id="cd14351">
    <property type="entry name" value="UBA_Ubx1_like"/>
    <property type="match status" value="1"/>
</dbReference>
<dbReference type="PANTHER" id="PTHR23322:SF55">
    <property type="entry name" value="PLANT UBX DOMAIN-CONTAINING PROTEIN 9"/>
    <property type="match status" value="1"/>
</dbReference>
<evidence type="ECO:0000313" key="5">
    <source>
        <dbReference type="Proteomes" id="UP000187406"/>
    </source>
</evidence>
<dbReference type="InParanoid" id="A0A1Q3CZB8"/>
<dbReference type="FunCoup" id="A0A1Q3CZB8">
    <property type="interactions" value="25"/>
</dbReference>
<dbReference type="Gene3D" id="3.10.20.90">
    <property type="entry name" value="Phosphatidylinositol 3-kinase Catalytic Subunit, Chain A, domain 1"/>
    <property type="match status" value="1"/>
</dbReference>
<feature type="region of interest" description="Disordered" evidence="2">
    <location>
        <begin position="313"/>
        <end position="333"/>
    </location>
</feature>
<dbReference type="InterPro" id="IPR050730">
    <property type="entry name" value="UBX_domain-protein"/>
</dbReference>
<reference evidence="5" key="1">
    <citation type="submission" date="2016-04" db="EMBL/GenBank/DDBJ databases">
        <title>Cephalotus genome sequencing.</title>
        <authorList>
            <person name="Fukushima K."/>
            <person name="Hasebe M."/>
            <person name="Fang X."/>
        </authorList>
    </citation>
    <scope>NUCLEOTIDE SEQUENCE [LARGE SCALE GENOMIC DNA]</scope>
    <source>
        <strain evidence="5">cv. St1</strain>
    </source>
</reference>
<dbReference type="GO" id="GO:0043130">
    <property type="term" value="F:ubiquitin binding"/>
    <property type="evidence" value="ECO:0007669"/>
    <property type="project" value="TreeGrafter"/>
</dbReference>
<evidence type="ECO:0000256" key="1">
    <source>
        <dbReference type="ARBA" id="ARBA00022786"/>
    </source>
</evidence>
<dbReference type="PROSITE" id="PS50330">
    <property type="entry name" value="UIM"/>
    <property type="match status" value="1"/>
</dbReference>
<dbReference type="Pfam" id="PF00789">
    <property type="entry name" value="UBX"/>
    <property type="match status" value="1"/>
</dbReference>
<proteinExistence type="predicted"/>
<dbReference type="STRING" id="3775.A0A1Q3CZB8"/>
<dbReference type="SUPFAM" id="SSF54236">
    <property type="entry name" value="Ubiquitin-like"/>
    <property type="match status" value="1"/>
</dbReference>
<name>A0A1Q3CZB8_CEPFO</name>
<dbReference type="EMBL" id="BDDD01003614">
    <property type="protein sequence ID" value="GAV85587.1"/>
    <property type="molecule type" value="Genomic_DNA"/>
</dbReference>
<feature type="domain" description="UBX" evidence="3">
    <location>
        <begin position="404"/>
        <end position="482"/>
    </location>
</feature>
<feature type="compositionally biased region" description="Pro residues" evidence="2">
    <location>
        <begin position="324"/>
        <end position="333"/>
    </location>
</feature>
<dbReference type="Pfam" id="PF14555">
    <property type="entry name" value="UBA_4"/>
    <property type="match status" value="1"/>
</dbReference>
<organism evidence="4 5">
    <name type="scientific">Cephalotus follicularis</name>
    <name type="common">Albany pitcher plant</name>
    <dbReference type="NCBI Taxonomy" id="3775"/>
    <lineage>
        <taxon>Eukaryota</taxon>
        <taxon>Viridiplantae</taxon>
        <taxon>Streptophyta</taxon>
        <taxon>Embryophyta</taxon>
        <taxon>Tracheophyta</taxon>
        <taxon>Spermatophyta</taxon>
        <taxon>Magnoliopsida</taxon>
        <taxon>eudicotyledons</taxon>
        <taxon>Gunneridae</taxon>
        <taxon>Pentapetalae</taxon>
        <taxon>rosids</taxon>
        <taxon>fabids</taxon>
        <taxon>Oxalidales</taxon>
        <taxon>Cephalotaceae</taxon>
        <taxon>Cephalotus</taxon>
    </lineage>
</organism>
<dbReference type="AlphaFoldDB" id="A0A1Q3CZB8"/>
<dbReference type="CDD" id="cd01767">
    <property type="entry name" value="UBX"/>
    <property type="match status" value="1"/>
</dbReference>
<keyword evidence="1" id="KW-0833">Ubl conjugation pathway</keyword>
<sequence length="486" mass="54470">MARPTREEIDTFMSITGASESLALRKLEEYGGNLADAVNGHYLELERHVTNPTLAAVTPQYNSVHKNNESRSRGVLPLLSAARSFKPSLLFDPSYRRNLYNQIGASAFTSRARYYSHTGEFGSGNMQPHQSGPMPVFEDAIGTSSHGPSFQENVLNDGEVHQYGNDIEEEMFQAAIEASKKDFEEDSSGIHHHLEDDEIARVIALSLKMAEQEKEMHKHAVEGQDRQLGVHYAIGRAENTNNSKLKLKPGSSSLKEGAEDVVGQPSVLHESNEEFGGISRNELNEAVMLEAAFFGEPPEGSSYRFAHESHFPSSADKSVAHNPHPVPRSPPPSLTAQRLLREQQNVEYLTSLLADREKEIKSLKEVETLCRKEEVPLKEMHQEEELEKWLAAKEASLPQEPTIGDENAVTLLVRMPDGSRHGRRFLKSDKLQFLFDFIDVSRTVKPGTYRVVRPYPRRAFNVSQSLSSLDELDLTSKHEALFLELI</sequence>
<dbReference type="OrthoDB" id="1920064at2759"/>
<accession>A0A1Q3CZB8</accession>